<name>A0ABV5ST44_9MICO</name>
<dbReference type="EMBL" id="JBHMBL010000003">
    <property type="protein sequence ID" value="MFB9643518.1"/>
    <property type="molecule type" value="Genomic_DNA"/>
</dbReference>
<protein>
    <submittedName>
        <fullName evidence="2">Pilus assembly protein TadG-related protein</fullName>
    </submittedName>
</protein>
<reference evidence="2 3" key="1">
    <citation type="submission" date="2024-09" db="EMBL/GenBank/DDBJ databases">
        <authorList>
            <person name="Sun Q."/>
            <person name="Mori K."/>
        </authorList>
    </citation>
    <scope>NUCLEOTIDE SEQUENCE [LARGE SCALE GENOMIC DNA]</scope>
    <source>
        <strain evidence="2 3">JCM 14321</strain>
    </source>
</reference>
<dbReference type="Proteomes" id="UP001589667">
    <property type="component" value="Unassembled WGS sequence"/>
</dbReference>
<sequence length="339" mass="35960">MRRLNERLRRERGASAVLTAILLIPILGMAAIGVDTGMLYYERAQLQNAADSAALAVATKCSVSRCPGDTTIASSFANGNAFDGAVTIDDQVIDRSARTVRIDVSTLNGDGTSAPFHPFAAAIGVTDNSPVTATATAHWAGGNITIPLALSSCEFERMVGAEGAEDHDAHWVRFDENKLCKDDPLEPPLPGGFGWLDPLLDDDGNPVGCLAETSADGTTSGSDTGNNGISNEFGELCHAVFTEPPPEGHTLYVPIFDSGEDQGSKAVVHIAHYAKVSLLGWAFGGGREVLPNFWERSRLDVDNIDCRRSCRGLLLEFQEYVPVGSVPGTDISTAVSLLN</sequence>
<evidence type="ECO:0000259" key="1">
    <source>
        <dbReference type="Pfam" id="PF13400"/>
    </source>
</evidence>
<dbReference type="Pfam" id="PF13400">
    <property type="entry name" value="Tad"/>
    <property type="match status" value="1"/>
</dbReference>
<evidence type="ECO:0000313" key="2">
    <source>
        <dbReference type="EMBL" id="MFB9643518.1"/>
    </source>
</evidence>
<accession>A0ABV5ST44</accession>
<feature type="domain" description="Putative Flp pilus-assembly TadG-like N-terminal" evidence="1">
    <location>
        <begin position="14"/>
        <end position="59"/>
    </location>
</feature>
<comment type="caution">
    <text evidence="2">The sequence shown here is derived from an EMBL/GenBank/DDBJ whole genome shotgun (WGS) entry which is preliminary data.</text>
</comment>
<organism evidence="2 3">
    <name type="scientific">Agromyces lapidis</name>
    <dbReference type="NCBI Taxonomy" id="279574"/>
    <lineage>
        <taxon>Bacteria</taxon>
        <taxon>Bacillati</taxon>
        <taxon>Actinomycetota</taxon>
        <taxon>Actinomycetes</taxon>
        <taxon>Micrococcales</taxon>
        <taxon>Microbacteriaceae</taxon>
        <taxon>Agromyces</taxon>
    </lineage>
</organism>
<proteinExistence type="predicted"/>
<keyword evidence="3" id="KW-1185">Reference proteome</keyword>
<dbReference type="InterPro" id="IPR028087">
    <property type="entry name" value="Tad_N"/>
</dbReference>
<evidence type="ECO:0000313" key="3">
    <source>
        <dbReference type="Proteomes" id="UP001589667"/>
    </source>
</evidence>
<gene>
    <name evidence="2" type="ORF">ACFFQV_14575</name>
</gene>
<dbReference type="RefSeq" id="WP_170296226.1">
    <property type="nucleotide sequence ID" value="NZ_BAAANI010000003.1"/>
</dbReference>